<protein>
    <submittedName>
        <fullName evidence="2">Uncharacterized protein</fullName>
    </submittedName>
</protein>
<dbReference type="EMBL" id="CM008053">
    <property type="protein sequence ID" value="PAN43128.1"/>
    <property type="molecule type" value="Genomic_DNA"/>
</dbReference>
<dbReference type="AlphaFoldDB" id="A0A2S3IEV0"/>
<feature type="transmembrane region" description="Helical" evidence="1">
    <location>
        <begin position="21"/>
        <end position="43"/>
    </location>
</feature>
<proteinExistence type="predicted"/>
<evidence type="ECO:0000256" key="1">
    <source>
        <dbReference type="SAM" id="Phobius"/>
    </source>
</evidence>
<organism evidence="2">
    <name type="scientific">Panicum hallii</name>
    <dbReference type="NCBI Taxonomy" id="206008"/>
    <lineage>
        <taxon>Eukaryota</taxon>
        <taxon>Viridiplantae</taxon>
        <taxon>Streptophyta</taxon>
        <taxon>Embryophyta</taxon>
        <taxon>Tracheophyta</taxon>
        <taxon>Spermatophyta</taxon>
        <taxon>Magnoliopsida</taxon>
        <taxon>Liliopsida</taxon>
        <taxon>Poales</taxon>
        <taxon>Poaceae</taxon>
        <taxon>PACMAD clade</taxon>
        <taxon>Panicoideae</taxon>
        <taxon>Panicodae</taxon>
        <taxon>Paniceae</taxon>
        <taxon>Panicinae</taxon>
        <taxon>Panicum</taxon>
        <taxon>Panicum sect. Panicum</taxon>
    </lineage>
</organism>
<dbReference type="Proteomes" id="UP000243499">
    <property type="component" value="Chromosome 8"/>
</dbReference>
<keyword evidence="1" id="KW-1133">Transmembrane helix</keyword>
<dbReference type="Gramene" id="PAN43128">
    <property type="protein sequence ID" value="PAN43128"/>
    <property type="gene ID" value="PAHAL_8G212100"/>
</dbReference>
<reference evidence="2" key="1">
    <citation type="submission" date="2018-04" db="EMBL/GenBank/DDBJ databases">
        <title>WGS assembly of Panicum hallii.</title>
        <authorList>
            <person name="Lovell J."/>
            <person name="Jenkins J."/>
            <person name="Lowry D."/>
            <person name="Mamidi S."/>
            <person name="Sreedasyam A."/>
            <person name="Weng X."/>
            <person name="Barry K."/>
            <person name="Bonette J."/>
            <person name="Campitelli B."/>
            <person name="Daum C."/>
            <person name="Gordon S."/>
            <person name="Gould B."/>
            <person name="Lipzen A."/>
            <person name="Macqueen A."/>
            <person name="Palacio-Mejia J."/>
            <person name="Plott C."/>
            <person name="Shakirov E."/>
            <person name="Shu S."/>
            <person name="Yoshinaga Y."/>
            <person name="Zane M."/>
            <person name="Rokhsar D."/>
            <person name="Grimwood J."/>
            <person name="Schmutz J."/>
            <person name="Juenger T."/>
        </authorList>
    </citation>
    <scope>NUCLEOTIDE SEQUENCE [LARGE SCALE GENOMIC DNA]</scope>
    <source>
        <strain evidence="2">FIL2</strain>
    </source>
</reference>
<evidence type="ECO:0000313" key="2">
    <source>
        <dbReference type="EMBL" id="PAN43128.1"/>
    </source>
</evidence>
<keyword evidence="1" id="KW-0812">Transmembrane</keyword>
<keyword evidence="1" id="KW-0472">Membrane</keyword>
<accession>A0A2S3IEV0</accession>
<gene>
    <name evidence="2" type="ORF">PAHAL_8G212100</name>
</gene>
<name>A0A2S3IEV0_9POAL</name>
<sequence length="133" mass="15227">MDEAGGGPAGRGRGRYPIQRSLQFGLFMPILANASTILLRLVLKSTVTFLFETKSIVILTPRFVIVSEHMHAISFITNANNVYPIHEIHTPSQIISRFDLSRFIVFTMNRVIHTQTIFRNIINLKKTIKYLRQ</sequence>